<dbReference type="SUPFAM" id="SSF53850">
    <property type="entry name" value="Periplasmic binding protein-like II"/>
    <property type="match status" value="1"/>
</dbReference>
<dbReference type="GO" id="GO:0043565">
    <property type="term" value="F:sequence-specific DNA binding"/>
    <property type="evidence" value="ECO:0007669"/>
    <property type="project" value="TreeGrafter"/>
</dbReference>
<dbReference type="Pfam" id="PF03466">
    <property type="entry name" value="LysR_substrate"/>
    <property type="match status" value="1"/>
</dbReference>
<dbReference type="PANTHER" id="PTHR30537">
    <property type="entry name" value="HTH-TYPE TRANSCRIPTIONAL REGULATOR"/>
    <property type="match status" value="1"/>
</dbReference>
<evidence type="ECO:0000313" key="7">
    <source>
        <dbReference type="Proteomes" id="UP000245086"/>
    </source>
</evidence>
<dbReference type="Pfam" id="PF00126">
    <property type="entry name" value="HTH_1"/>
    <property type="match status" value="1"/>
</dbReference>
<organism evidence="6 7">
    <name type="scientific">Candidatus Phycosocius bacilliformis</name>
    <dbReference type="NCBI Taxonomy" id="1445552"/>
    <lineage>
        <taxon>Bacteria</taxon>
        <taxon>Pseudomonadati</taxon>
        <taxon>Pseudomonadota</taxon>
        <taxon>Alphaproteobacteria</taxon>
        <taxon>Caulobacterales</taxon>
        <taxon>Caulobacterales incertae sedis</taxon>
        <taxon>Candidatus Phycosocius</taxon>
    </lineage>
</organism>
<keyword evidence="2" id="KW-0805">Transcription regulation</keyword>
<dbReference type="AlphaFoldDB" id="A0A2P2EA80"/>
<name>A0A2P2EA80_9PROT</name>
<comment type="similarity">
    <text evidence="1">Belongs to the LysR transcriptional regulatory family.</text>
</comment>
<dbReference type="PANTHER" id="PTHR30537:SF3">
    <property type="entry name" value="TRANSCRIPTIONAL REGULATORY PROTEIN"/>
    <property type="match status" value="1"/>
</dbReference>
<dbReference type="GO" id="GO:0006351">
    <property type="term" value="P:DNA-templated transcription"/>
    <property type="evidence" value="ECO:0007669"/>
    <property type="project" value="TreeGrafter"/>
</dbReference>
<protein>
    <submittedName>
        <fullName evidence="6">HTH-type transcriptional regulator CysL</fullName>
    </submittedName>
</protein>
<dbReference type="InterPro" id="IPR036388">
    <property type="entry name" value="WH-like_DNA-bd_sf"/>
</dbReference>
<dbReference type="EMBL" id="BFBR01000004">
    <property type="protein sequence ID" value="GBF57953.1"/>
    <property type="molecule type" value="Genomic_DNA"/>
</dbReference>
<keyword evidence="4" id="KW-0804">Transcription</keyword>
<dbReference type="Proteomes" id="UP000245086">
    <property type="component" value="Unassembled WGS sequence"/>
</dbReference>
<dbReference type="Gene3D" id="3.40.190.290">
    <property type="match status" value="1"/>
</dbReference>
<dbReference type="OrthoDB" id="9798121at2"/>
<evidence type="ECO:0000256" key="3">
    <source>
        <dbReference type="ARBA" id="ARBA00023125"/>
    </source>
</evidence>
<keyword evidence="7" id="KW-1185">Reference proteome</keyword>
<dbReference type="Gene3D" id="1.10.10.10">
    <property type="entry name" value="Winged helix-like DNA-binding domain superfamily/Winged helix DNA-binding domain"/>
    <property type="match status" value="1"/>
</dbReference>
<accession>A0A2P2EA80</accession>
<dbReference type="InterPro" id="IPR036390">
    <property type="entry name" value="WH_DNA-bd_sf"/>
</dbReference>
<dbReference type="SUPFAM" id="SSF46785">
    <property type="entry name" value="Winged helix' DNA-binding domain"/>
    <property type="match status" value="1"/>
</dbReference>
<comment type="caution">
    <text evidence="6">The sequence shown here is derived from an EMBL/GenBank/DDBJ whole genome shotgun (WGS) entry which is preliminary data.</text>
</comment>
<dbReference type="RefSeq" id="WP_108984907.1">
    <property type="nucleotide sequence ID" value="NZ_BFBR01000004.1"/>
</dbReference>
<proteinExistence type="inferred from homology"/>
<evidence type="ECO:0000259" key="5">
    <source>
        <dbReference type="PROSITE" id="PS50931"/>
    </source>
</evidence>
<reference evidence="6 7" key="1">
    <citation type="journal article" date="2018" name="Genome Announc.">
        <title>Draft Genome Sequence of "Candidatus Phycosocius bacilliformis," an Alphaproteobacterial Ectosymbiont of the Hydrocarbon-Producing Green Alga Botryococcus braunii.</title>
        <authorList>
            <person name="Tanabe Y."/>
            <person name="Yamaguchi H."/>
            <person name="Watanabe M.M."/>
        </authorList>
    </citation>
    <scope>NUCLEOTIDE SEQUENCE [LARGE SCALE GENOMIC DNA]</scope>
    <source>
        <strain evidence="6 7">BOTRYCO-2</strain>
    </source>
</reference>
<evidence type="ECO:0000256" key="2">
    <source>
        <dbReference type="ARBA" id="ARBA00023015"/>
    </source>
</evidence>
<evidence type="ECO:0000256" key="1">
    <source>
        <dbReference type="ARBA" id="ARBA00009437"/>
    </source>
</evidence>
<dbReference type="InterPro" id="IPR005119">
    <property type="entry name" value="LysR_subst-bd"/>
</dbReference>
<feature type="domain" description="HTH lysR-type" evidence="5">
    <location>
        <begin position="4"/>
        <end position="61"/>
    </location>
</feature>
<dbReference type="PROSITE" id="PS50931">
    <property type="entry name" value="HTH_LYSR"/>
    <property type="match status" value="1"/>
</dbReference>
<sequence length="295" mass="32583">MQTLDWSLIQSFTAVVEAGSLAGAARLARGSQPTMSRHMAVLEAKLGVQLFDRTGSGLVLTPTGVALYEEARRMGEASKRFALTAVGQAESIAGTIRISASDIMATWVLPPLLTRLNQLEPEITIELVSSDQSSNLLMREADIAVRMFRPTQAELITRKVGSVKIGMYAARNYLDRHGIPQSPEDLNNHVLICGDRNTEIEDGFKAAGVDLRPETFRFRCDSRHVQWQMVLAGFGIGFIQREVGDYAPDIVAVLPHQSLADLPIWLTCHAELRTSRRVRRVYDFLAAELCRGYGA</sequence>
<dbReference type="InterPro" id="IPR058163">
    <property type="entry name" value="LysR-type_TF_proteobact-type"/>
</dbReference>
<evidence type="ECO:0000313" key="6">
    <source>
        <dbReference type="EMBL" id="GBF57953.1"/>
    </source>
</evidence>
<keyword evidence="3" id="KW-0238">DNA-binding</keyword>
<dbReference type="InterPro" id="IPR000847">
    <property type="entry name" value="LysR_HTH_N"/>
</dbReference>
<dbReference type="GO" id="GO:0003700">
    <property type="term" value="F:DNA-binding transcription factor activity"/>
    <property type="evidence" value="ECO:0007669"/>
    <property type="project" value="InterPro"/>
</dbReference>
<gene>
    <name evidence="6" type="primary">cysL</name>
    <name evidence="6" type="ORF">PbB2_01624</name>
</gene>
<evidence type="ECO:0000256" key="4">
    <source>
        <dbReference type="ARBA" id="ARBA00023163"/>
    </source>
</evidence>